<organism evidence="1 2">
    <name type="scientific">Serratia odorifera DSM 4582</name>
    <dbReference type="NCBI Taxonomy" id="667129"/>
    <lineage>
        <taxon>Bacteria</taxon>
        <taxon>Pseudomonadati</taxon>
        <taxon>Pseudomonadota</taxon>
        <taxon>Gammaproteobacteria</taxon>
        <taxon>Enterobacterales</taxon>
        <taxon>Yersiniaceae</taxon>
        <taxon>Serratia</taxon>
    </lineage>
</organism>
<comment type="caution">
    <text evidence="1">The sequence shown here is derived from an EMBL/GenBank/DDBJ whole genome shotgun (WGS) entry which is preliminary data.</text>
</comment>
<gene>
    <name evidence="1" type="ORF">HMPREF0758_0046</name>
</gene>
<proteinExistence type="predicted"/>
<dbReference type="RefSeq" id="WP_004954218.1">
    <property type="nucleotide sequence ID" value="NZ_GG753567.1"/>
</dbReference>
<dbReference type="HOGENOM" id="CLU_082968_0_0_6"/>
<accession>D4DVU6</accession>
<evidence type="ECO:0000313" key="1">
    <source>
        <dbReference type="EMBL" id="EFE98332.1"/>
    </source>
</evidence>
<protein>
    <submittedName>
        <fullName evidence="1">Uncharacterized protein</fullName>
    </submittedName>
</protein>
<dbReference type="EMBL" id="ADBY01000009">
    <property type="protein sequence ID" value="EFE98332.1"/>
    <property type="molecule type" value="Genomic_DNA"/>
</dbReference>
<name>D4DVU6_SEROD</name>
<reference evidence="1 2" key="1">
    <citation type="submission" date="2010-01" db="EMBL/GenBank/DDBJ databases">
        <authorList>
            <person name="Muzny D."/>
            <person name="Qin X."/>
            <person name="Deng J."/>
            <person name="Jiang H."/>
            <person name="Liu Y."/>
            <person name="Qu J."/>
            <person name="Song X.-Z."/>
            <person name="Zhang L."/>
            <person name="Thornton R."/>
            <person name="Coyle M."/>
            <person name="Francisco L."/>
            <person name="Jackson L."/>
            <person name="Javaid M."/>
            <person name="Korchina V."/>
            <person name="Kovar C."/>
            <person name="Mata R."/>
            <person name="Mathew T."/>
            <person name="Ngo R."/>
            <person name="Nguyen L."/>
            <person name="Nguyen N."/>
            <person name="Okwuonu G."/>
            <person name="Ongeri F."/>
            <person name="Pham C."/>
            <person name="Simmons D."/>
            <person name="Wilczek-Boney K."/>
            <person name="Hale W."/>
            <person name="Jakkamsetti A."/>
            <person name="Pham P."/>
            <person name="Ruth R."/>
            <person name="San Lucas F."/>
            <person name="Warren J."/>
            <person name="Zhang J."/>
            <person name="Zhao Z."/>
            <person name="Zhou C."/>
            <person name="Zhu D."/>
            <person name="Lee S."/>
            <person name="Bess C."/>
            <person name="Blankenburg K."/>
            <person name="Forbes L."/>
            <person name="Fu Q."/>
            <person name="Gubbala S."/>
            <person name="Hirani K."/>
            <person name="Jayaseelan J.C."/>
            <person name="Lara F."/>
            <person name="Munidasa M."/>
            <person name="Palculict T."/>
            <person name="Patil S."/>
            <person name="Pu L.-L."/>
            <person name="Saada N."/>
            <person name="Tang L."/>
            <person name="Weissenberger G."/>
            <person name="Zhu Y."/>
            <person name="Hemphill L."/>
            <person name="Shang Y."/>
            <person name="Youmans B."/>
            <person name="Ayvaz T."/>
            <person name="Ross M."/>
            <person name="Santibanez J."/>
            <person name="Aqrawi P."/>
            <person name="Gross S."/>
            <person name="Joshi V."/>
            <person name="Fowler G."/>
            <person name="Nazareth L."/>
            <person name="Reid J."/>
            <person name="Worley K."/>
            <person name="Petrosino J."/>
            <person name="Highlander S."/>
            <person name="Gibbs R."/>
        </authorList>
    </citation>
    <scope>NUCLEOTIDE SEQUENCE [LARGE SCALE GENOMIC DNA]</scope>
    <source>
        <strain evidence="1 2">DSM 4582</strain>
    </source>
</reference>
<sequence>MTEIEKEFEVEKFSIHYDAKKGSDLSKHKMNAYDLGMSIVEFAKMINRADDIINKERTLELEVTAPAKAGSLIVEFALIVKSGGALEVLKYLGLSASSAAVAMGTALGVARKLRDKKVIGVVREANSDTATIELDGEELKCDKTVAALVTDPVIRQAMNEVINQPLVNEDSPKFKIMSEGQEIFKVENEEIQEFTPLPKKSLSDEKVENITTNVLLTQVNFDASKGWKMFYDERELSVKMEDESFMARVRDSAKSFTRGDMFEVALSIITKTTARSQRTEYVITRVIRHRASSDRKII</sequence>
<dbReference type="AlphaFoldDB" id="D4DVU6"/>
<keyword evidence="2" id="KW-1185">Reference proteome</keyword>
<dbReference type="OrthoDB" id="5678073at2"/>
<dbReference type="Proteomes" id="UP000005723">
    <property type="component" value="Unassembled WGS sequence"/>
</dbReference>
<evidence type="ECO:0000313" key="2">
    <source>
        <dbReference type="Proteomes" id="UP000005723"/>
    </source>
</evidence>